<dbReference type="Proteomes" id="UP001174936">
    <property type="component" value="Unassembled WGS sequence"/>
</dbReference>
<gene>
    <name evidence="5" type="ORF">B0T16DRAFT_327700</name>
</gene>
<dbReference type="PANTHER" id="PTHR43476">
    <property type="entry name" value="3-(3-HYDROXY-PHENYL)PROPIONATE/3-HYDROXYCINNAMIC ACID HYDROXYLASE"/>
    <property type="match status" value="1"/>
</dbReference>
<dbReference type="GO" id="GO:0071949">
    <property type="term" value="F:FAD binding"/>
    <property type="evidence" value="ECO:0007669"/>
    <property type="project" value="InterPro"/>
</dbReference>
<keyword evidence="6" id="KW-1185">Reference proteome</keyword>
<evidence type="ECO:0000256" key="2">
    <source>
        <dbReference type="ARBA" id="ARBA00022827"/>
    </source>
</evidence>
<dbReference type="InterPro" id="IPR050631">
    <property type="entry name" value="PheA/TfdB_FAD_monoxygenase"/>
</dbReference>
<evidence type="ECO:0000256" key="1">
    <source>
        <dbReference type="ARBA" id="ARBA00022630"/>
    </source>
</evidence>
<dbReference type="GO" id="GO:0008688">
    <property type="term" value="F:3-(3-hydroxyphenyl)propionate hydroxylase activity"/>
    <property type="evidence" value="ECO:0007669"/>
    <property type="project" value="TreeGrafter"/>
</dbReference>
<dbReference type="GO" id="GO:0019622">
    <property type="term" value="P:3-(3-hydroxy)phenylpropionate catabolic process"/>
    <property type="evidence" value="ECO:0007669"/>
    <property type="project" value="TreeGrafter"/>
</dbReference>
<dbReference type="Gene3D" id="3.50.50.60">
    <property type="entry name" value="FAD/NAD(P)-binding domain"/>
    <property type="match status" value="2"/>
</dbReference>
<protein>
    <recommendedName>
        <fullName evidence="4">FAD-binding domain-containing protein</fullName>
    </recommendedName>
</protein>
<feature type="domain" description="FAD-binding" evidence="4">
    <location>
        <begin position="308"/>
        <end position="367"/>
    </location>
</feature>
<evidence type="ECO:0000313" key="5">
    <source>
        <dbReference type="EMBL" id="KAK0646764.1"/>
    </source>
</evidence>
<accession>A0AA39Y6S2</accession>
<keyword evidence="2" id="KW-0274">FAD</keyword>
<keyword evidence="3" id="KW-0560">Oxidoreductase</keyword>
<dbReference type="InterPro" id="IPR002938">
    <property type="entry name" value="FAD-bd"/>
</dbReference>
<dbReference type="SUPFAM" id="SSF51905">
    <property type="entry name" value="FAD/NAD(P)-binding domain"/>
    <property type="match status" value="1"/>
</dbReference>
<evidence type="ECO:0000313" key="6">
    <source>
        <dbReference type="Proteomes" id="UP001174936"/>
    </source>
</evidence>
<evidence type="ECO:0000256" key="3">
    <source>
        <dbReference type="ARBA" id="ARBA00023002"/>
    </source>
</evidence>
<sequence length="614" mass="69078">MEESTVVIVGAGPSGLALGALLGRMNVKVVILEKDTEVCEDPRGIVVNGDAVRISYQIGIGEGLTKRIGKDIGVLNFHRGNFRASPFMTFDITVDWAEQGVSNNVTQFQPNYEREIRALLKEFPTCQLRTGCEVLTRQLEGDSTVVEYVEQGGAKRTIRTRWLVGADGKRGVVRKKFLEPEGIRQEESDWTYVGTWVAANLHITTPTPESHPDFPLWKLGYTPEQVHDVFWPSGFHFCNDSKRPQVSGRFGPPNSGFWRHEYSVEPEDDLSDVQGHFWNLFTPWMIIPGSKFSRALKQAVEFPRDCINVVRCRPFTFAVKVVNRWFSNNTMLIGDAAHVFPPFGGQGIATGIRDAQGLGWRLAVMSRLNVSQETQERILTGWAQERRHGWKSALMATKLNGSIVNQRSFFRGFLFRTFMRLLWKFKSIVWNRTQIAFRDKLVFDHKTCPDGFFLGQSGCGRKVAQVWVRKGGEAPRLSDSALLRNLSHISLLVFVRDKSDSMAVLRGEIAAALKQADLPGDLVTMDDVTFYNVSGGKVEDVDVESAEVYHPCTTEELAAEGITPIRGYRHTAVQDRFDSSACFVLIRPDFFVHSVATNGEELLENLRRLGGYFS</sequence>
<dbReference type="AlphaFoldDB" id="A0AA39Y6S2"/>
<feature type="domain" description="FAD-binding" evidence="4">
    <location>
        <begin position="4"/>
        <end position="197"/>
    </location>
</feature>
<name>A0AA39Y6S2_9PEZI</name>
<dbReference type="PRINTS" id="PR00420">
    <property type="entry name" value="RNGMNOXGNASE"/>
</dbReference>
<organism evidence="5 6">
    <name type="scientific">Cercophora newfieldiana</name>
    <dbReference type="NCBI Taxonomy" id="92897"/>
    <lineage>
        <taxon>Eukaryota</taxon>
        <taxon>Fungi</taxon>
        <taxon>Dikarya</taxon>
        <taxon>Ascomycota</taxon>
        <taxon>Pezizomycotina</taxon>
        <taxon>Sordariomycetes</taxon>
        <taxon>Sordariomycetidae</taxon>
        <taxon>Sordariales</taxon>
        <taxon>Lasiosphaeriaceae</taxon>
        <taxon>Cercophora</taxon>
    </lineage>
</organism>
<evidence type="ECO:0000259" key="4">
    <source>
        <dbReference type="Pfam" id="PF01494"/>
    </source>
</evidence>
<keyword evidence="1" id="KW-0285">Flavoprotein</keyword>
<comment type="caution">
    <text evidence="5">The sequence shown here is derived from an EMBL/GenBank/DDBJ whole genome shotgun (WGS) entry which is preliminary data.</text>
</comment>
<dbReference type="EMBL" id="JAULSV010000004">
    <property type="protein sequence ID" value="KAK0646764.1"/>
    <property type="molecule type" value="Genomic_DNA"/>
</dbReference>
<reference evidence="5" key="1">
    <citation type="submission" date="2023-06" db="EMBL/GenBank/DDBJ databases">
        <title>Genome-scale phylogeny and comparative genomics of the fungal order Sordariales.</title>
        <authorList>
            <consortium name="Lawrence Berkeley National Laboratory"/>
            <person name="Hensen N."/>
            <person name="Bonometti L."/>
            <person name="Westerberg I."/>
            <person name="Brannstrom I.O."/>
            <person name="Guillou S."/>
            <person name="Cros-Aarteil S."/>
            <person name="Calhoun S."/>
            <person name="Haridas S."/>
            <person name="Kuo A."/>
            <person name="Mondo S."/>
            <person name="Pangilinan J."/>
            <person name="Riley R."/>
            <person name="Labutti K."/>
            <person name="Andreopoulos B."/>
            <person name="Lipzen A."/>
            <person name="Chen C."/>
            <person name="Yanf M."/>
            <person name="Daum C."/>
            <person name="Ng V."/>
            <person name="Clum A."/>
            <person name="Steindorff A."/>
            <person name="Ohm R."/>
            <person name="Martin F."/>
            <person name="Silar P."/>
            <person name="Natvig D."/>
            <person name="Lalanne C."/>
            <person name="Gautier V."/>
            <person name="Ament-Velasquez S.L."/>
            <person name="Kruys A."/>
            <person name="Hutchinson M.I."/>
            <person name="Powell A.J."/>
            <person name="Barry K."/>
            <person name="Miller A.N."/>
            <person name="Grigoriev I.V."/>
            <person name="Debuchy R."/>
            <person name="Gladieux P."/>
            <person name="Thoren M.H."/>
            <person name="Johannesson H."/>
        </authorList>
    </citation>
    <scope>NUCLEOTIDE SEQUENCE</scope>
    <source>
        <strain evidence="5">SMH2532-1</strain>
    </source>
</reference>
<proteinExistence type="predicted"/>
<dbReference type="InterPro" id="IPR036188">
    <property type="entry name" value="FAD/NAD-bd_sf"/>
</dbReference>
<dbReference type="PANTHER" id="PTHR43476:SF3">
    <property type="entry name" value="FAD-BINDING MONOOXYGENASE"/>
    <property type="match status" value="1"/>
</dbReference>
<dbReference type="Pfam" id="PF01494">
    <property type="entry name" value="FAD_binding_3"/>
    <property type="match status" value="2"/>
</dbReference>